<organism evidence="7">
    <name type="scientific">Acididesulfobacillus acetoxydans</name>
    <dbReference type="NCBI Taxonomy" id="1561005"/>
    <lineage>
        <taxon>Bacteria</taxon>
        <taxon>Bacillati</taxon>
        <taxon>Bacillota</taxon>
        <taxon>Clostridia</taxon>
        <taxon>Eubacteriales</taxon>
        <taxon>Peptococcaceae</taxon>
        <taxon>Acididesulfobacillus</taxon>
    </lineage>
</organism>
<evidence type="ECO:0000256" key="4">
    <source>
        <dbReference type="ARBA" id="ARBA00022840"/>
    </source>
</evidence>
<evidence type="ECO:0000256" key="2">
    <source>
        <dbReference type="ARBA" id="ARBA00022448"/>
    </source>
</evidence>
<dbReference type="GO" id="GO:0016887">
    <property type="term" value="F:ATP hydrolysis activity"/>
    <property type="evidence" value="ECO:0007669"/>
    <property type="project" value="InterPro"/>
</dbReference>
<dbReference type="GO" id="GO:1900753">
    <property type="term" value="P:doxorubicin transport"/>
    <property type="evidence" value="ECO:0007669"/>
    <property type="project" value="InterPro"/>
</dbReference>
<dbReference type="GO" id="GO:0043215">
    <property type="term" value="P:daunorubicin transport"/>
    <property type="evidence" value="ECO:0007669"/>
    <property type="project" value="InterPro"/>
</dbReference>
<dbReference type="InterPro" id="IPR003439">
    <property type="entry name" value="ABC_transporter-like_ATP-bd"/>
</dbReference>
<dbReference type="PANTHER" id="PTHR42711">
    <property type="entry name" value="ABC TRANSPORTER ATP-BINDING PROTEIN"/>
    <property type="match status" value="1"/>
</dbReference>
<keyword evidence="2" id="KW-0813">Transport</keyword>
<dbReference type="InterPro" id="IPR005894">
    <property type="entry name" value="DrrA"/>
</dbReference>
<dbReference type="SMART" id="SM00382">
    <property type="entry name" value="AAA"/>
    <property type="match status" value="1"/>
</dbReference>
<proteinExistence type="inferred from homology"/>
<dbReference type="InterPro" id="IPR050763">
    <property type="entry name" value="ABC_transporter_ATP-binding"/>
</dbReference>
<dbReference type="Gene3D" id="3.40.50.300">
    <property type="entry name" value="P-loop containing nucleotide triphosphate hydrolases"/>
    <property type="match status" value="1"/>
</dbReference>
<dbReference type="InterPro" id="IPR003593">
    <property type="entry name" value="AAA+_ATPase"/>
</dbReference>
<evidence type="ECO:0000259" key="6">
    <source>
        <dbReference type="PROSITE" id="PS50893"/>
    </source>
</evidence>
<dbReference type="NCBIfam" id="TIGR01188">
    <property type="entry name" value="drrA"/>
    <property type="match status" value="1"/>
</dbReference>
<dbReference type="PROSITE" id="PS00211">
    <property type="entry name" value="ABC_TRANSPORTER_1"/>
    <property type="match status" value="1"/>
</dbReference>
<evidence type="ECO:0000313" key="9">
    <source>
        <dbReference type="Proteomes" id="UP001071230"/>
    </source>
</evidence>
<gene>
    <name evidence="7" type="ORF">DEACI_1023</name>
    <name evidence="8" type="ORF">DEACI_2360</name>
</gene>
<name>A0A8S0X3U3_9FIRM</name>
<dbReference type="PROSITE" id="PS50893">
    <property type="entry name" value="ABC_TRANSPORTER_2"/>
    <property type="match status" value="1"/>
</dbReference>
<keyword evidence="9" id="KW-1185">Reference proteome</keyword>
<reference evidence="8" key="1">
    <citation type="submission" date="2014-11" db="EMBL/GenBank/DDBJ databases">
        <authorList>
            <person name="Hornung B.V."/>
        </authorList>
    </citation>
    <scope>NUCLEOTIDE SEQUENCE</scope>
    <source>
        <strain evidence="8">INE</strain>
    </source>
</reference>
<dbReference type="Proteomes" id="UP000836597">
    <property type="component" value="Chromosome"/>
</dbReference>
<dbReference type="Pfam" id="PF13732">
    <property type="entry name" value="DrrA1-3_C"/>
    <property type="match status" value="1"/>
</dbReference>
<dbReference type="EMBL" id="CDGJ01000068">
    <property type="protein sequence ID" value="CEJ07892.1"/>
    <property type="molecule type" value="Genomic_DNA"/>
</dbReference>
<evidence type="ECO:0000313" key="8">
    <source>
        <dbReference type="EMBL" id="CEJ07892.1"/>
    </source>
</evidence>
<accession>A0A8S0X3U3</accession>
<dbReference type="AlphaFoldDB" id="A0A8S0X3U3"/>
<dbReference type="EMBL" id="LR746496">
    <property type="protein sequence ID" value="CAA7600370.1"/>
    <property type="molecule type" value="Genomic_DNA"/>
</dbReference>
<evidence type="ECO:0000256" key="3">
    <source>
        <dbReference type="ARBA" id="ARBA00022741"/>
    </source>
</evidence>
<keyword evidence="3" id="KW-0547">Nucleotide-binding</keyword>
<dbReference type="SUPFAM" id="SSF52540">
    <property type="entry name" value="P-loop containing nucleoside triphosphate hydrolases"/>
    <property type="match status" value="1"/>
</dbReference>
<dbReference type="InterPro" id="IPR027417">
    <property type="entry name" value="P-loop_NTPase"/>
</dbReference>
<dbReference type="InterPro" id="IPR017871">
    <property type="entry name" value="ABC_transporter-like_CS"/>
</dbReference>
<comment type="subcellular location">
    <subcellularLocation>
        <location evidence="1">Cell membrane</location>
        <topology evidence="1">Peripheral membrane protein</topology>
        <orientation evidence="1">Cytoplasmic side</orientation>
    </subcellularLocation>
</comment>
<comment type="similarity">
    <text evidence="5">Belongs to the ABC transporter superfamily. Drug exporter-1 (DrugE1) (TC 3.A.1.105) family.</text>
</comment>
<evidence type="ECO:0000313" key="7">
    <source>
        <dbReference type="EMBL" id="CAA7600370.1"/>
    </source>
</evidence>
<evidence type="ECO:0000256" key="1">
    <source>
        <dbReference type="ARBA" id="ARBA00004413"/>
    </source>
</evidence>
<keyword evidence="7" id="KW-0378">Hydrolase</keyword>
<dbReference type="Proteomes" id="UP001071230">
    <property type="component" value="Unassembled WGS sequence"/>
</dbReference>
<dbReference type="GO" id="GO:0005524">
    <property type="term" value="F:ATP binding"/>
    <property type="evidence" value="ECO:0007669"/>
    <property type="project" value="UniProtKB-KW"/>
</dbReference>
<dbReference type="GO" id="GO:0005886">
    <property type="term" value="C:plasma membrane"/>
    <property type="evidence" value="ECO:0007669"/>
    <property type="project" value="UniProtKB-SubCell"/>
</dbReference>
<evidence type="ECO:0000256" key="5">
    <source>
        <dbReference type="ARBA" id="ARBA00049985"/>
    </source>
</evidence>
<dbReference type="Pfam" id="PF00005">
    <property type="entry name" value="ABC_tran"/>
    <property type="match status" value="1"/>
</dbReference>
<protein>
    <submittedName>
        <fullName evidence="7">ABC transporter</fullName>
        <ecNumber evidence="7">3.6.1.3</ecNumber>
    </submittedName>
    <submittedName>
        <fullName evidence="8">Daunorubicin/doxorubicin resistance ATP-binding protein DrrA</fullName>
    </submittedName>
</protein>
<dbReference type="InterPro" id="IPR025302">
    <property type="entry name" value="DrrA1/2-like_C"/>
</dbReference>
<dbReference type="EC" id="3.6.1.3" evidence="7"/>
<reference evidence="7" key="2">
    <citation type="submission" date="2020-01" db="EMBL/GenBank/DDBJ databases">
        <authorList>
            <person name="Hornung B."/>
        </authorList>
    </citation>
    <scope>NUCLEOTIDE SEQUENCE</scope>
    <source>
        <strain evidence="7">PacBioINE</strain>
    </source>
</reference>
<feature type="domain" description="ABC transporter" evidence="6">
    <location>
        <begin position="11"/>
        <end position="244"/>
    </location>
</feature>
<dbReference type="PANTHER" id="PTHR42711:SF5">
    <property type="entry name" value="ABC TRANSPORTER ATP-BINDING PROTEIN NATA"/>
    <property type="match status" value="1"/>
</dbReference>
<keyword evidence="4 8" id="KW-0067">ATP-binding</keyword>
<dbReference type="KEGG" id="aacx:DEACI_1023"/>
<dbReference type="RefSeq" id="WP_240984055.1">
    <property type="nucleotide sequence ID" value="NZ_CDGJ01000068.1"/>
</dbReference>
<sequence length="327" mass="36024">MSNSIIETKKLRKSFITKAKGKKQLVEAVKGIDLEIGKGEIFGFLGPNGAGKSTTQKMLATLLLPSAGEARINSYDLCTQQQDIRRCIGYVSQSGGTDSLSTGLENLVLQARLYGLDEVTATKRALEFIDRFQMSSFAERRALSYSGGQRRRLDLALGMIHHPDVLLLDEPTVGLDPQSRAYLWKEIRHLRDEGITVLLTTHYLDEADKLCDTIAIIDNGEIVASGAPTQLKDDIGADSLVFGFASEQTARQAQALLAEKSPAEKTQAEDHFLHLRLSQGEQVLPALLRLLDTRHLPVQSISLAKPSLDDVFLKHTGRSLREDHVHG</sequence>